<feature type="domain" description="Peptide methionine sulphoxide reductase MsrA" evidence="5">
    <location>
        <begin position="4"/>
        <end position="103"/>
    </location>
</feature>
<dbReference type="AlphaFoldDB" id="A0A7S1Y5I1"/>
<evidence type="ECO:0000256" key="4">
    <source>
        <dbReference type="ARBA" id="ARBA00030643"/>
    </source>
</evidence>
<reference evidence="6" key="1">
    <citation type="submission" date="2021-01" db="EMBL/GenBank/DDBJ databases">
        <authorList>
            <person name="Corre E."/>
            <person name="Pelletier E."/>
            <person name="Niang G."/>
            <person name="Scheremetjew M."/>
            <person name="Finn R."/>
            <person name="Kale V."/>
            <person name="Holt S."/>
            <person name="Cochrane G."/>
            <person name="Meng A."/>
            <person name="Brown T."/>
            <person name="Cohen L."/>
        </authorList>
    </citation>
    <scope>NUCLEOTIDE SEQUENCE</scope>
    <source>
        <strain evidence="6">CCMP 410</strain>
    </source>
</reference>
<dbReference type="Gene3D" id="3.30.1060.10">
    <property type="entry name" value="Peptide methionine sulphoxide reductase MsrA"/>
    <property type="match status" value="1"/>
</dbReference>
<keyword evidence="3" id="KW-0560">Oxidoreductase</keyword>
<dbReference type="EC" id="1.8.4.11" evidence="2"/>
<dbReference type="SUPFAM" id="SSF55068">
    <property type="entry name" value="Peptide methionine sulfoxide reductase"/>
    <property type="match status" value="1"/>
</dbReference>
<accession>A0A7S1Y5I1</accession>
<gene>
    <name evidence="6" type="ORF">GOCE00092_LOCUS10162</name>
</gene>
<organism evidence="6">
    <name type="scientific">Grammatophora oceanica</name>
    <dbReference type="NCBI Taxonomy" id="210454"/>
    <lineage>
        <taxon>Eukaryota</taxon>
        <taxon>Sar</taxon>
        <taxon>Stramenopiles</taxon>
        <taxon>Ochrophyta</taxon>
        <taxon>Bacillariophyta</taxon>
        <taxon>Fragilariophyceae</taxon>
        <taxon>Fragilariophycidae</taxon>
        <taxon>Rhabdonematales</taxon>
        <taxon>Grammatophoraceae</taxon>
        <taxon>Grammatophora</taxon>
    </lineage>
</organism>
<dbReference type="PANTHER" id="PTHR43774">
    <property type="entry name" value="PEPTIDE METHIONINE SULFOXIDE REDUCTASE"/>
    <property type="match status" value="1"/>
</dbReference>
<protein>
    <recommendedName>
        <fullName evidence="2">peptide-methionine (S)-S-oxide reductase</fullName>
        <ecNumber evidence="2">1.8.4.11</ecNumber>
    </recommendedName>
    <alternativeName>
        <fullName evidence="4">Peptide-methionine (S)-S-oxide reductase</fullName>
    </alternativeName>
</protein>
<dbReference type="GO" id="GO:0008113">
    <property type="term" value="F:peptide-methionine (S)-S-oxide reductase activity"/>
    <property type="evidence" value="ECO:0007669"/>
    <property type="project" value="UniProtKB-EC"/>
</dbReference>
<evidence type="ECO:0000259" key="5">
    <source>
        <dbReference type="Pfam" id="PF01625"/>
    </source>
</evidence>
<proteinExistence type="inferred from homology"/>
<sequence length="107" mass="12552">METASDPTYKNVQDYAESIRVTWDPQVLNYGEVLKMFFSFHTPMDPRFSGTQYRSAIFYNSEEQKKEAEAAMEDWGSMARFVALEPTSEFYRGEEYHQKYMLKFGAA</sequence>
<dbReference type="PANTHER" id="PTHR43774:SF1">
    <property type="entry name" value="PEPTIDE METHIONINE SULFOXIDE REDUCTASE MSRA 2"/>
    <property type="match status" value="1"/>
</dbReference>
<dbReference type="InterPro" id="IPR036509">
    <property type="entry name" value="Met_Sox_Rdtase_MsrA_sf"/>
</dbReference>
<dbReference type="Pfam" id="PF01625">
    <property type="entry name" value="PMSR"/>
    <property type="match status" value="1"/>
</dbReference>
<dbReference type="EMBL" id="HBGK01019979">
    <property type="protein sequence ID" value="CAD9281252.1"/>
    <property type="molecule type" value="Transcribed_RNA"/>
</dbReference>
<dbReference type="InterPro" id="IPR002569">
    <property type="entry name" value="Met_Sox_Rdtase_MsrA_dom"/>
</dbReference>
<comment type="similarity">
    <text evidence="1">Belongs to the MsrA Met sulfoxide reductase family.</text>
</comment>
<name>A0A7S1Y5I1_9STRA</name>
<evidence type="ECO:0000256" key="1">
    <source>
        <dbReference type="ARBA" id="ARBA00005591"/>
    </source>
</evidence>
<evidence type="ECO:0000256" key="3">
    <source>
        <dbReference type="ARBA" id="ARBA00023002"/>
    </source>
</evidence>
<evidence type="ECO:0000313" key="6">
    <source>
        <dbReference type="EMBL" id="CAD9281252.1"/>
    </source>
</evidence>
<evidence type="ECO:0000256" key="2">
    <source>
        <dbReference type="ARBA" id="ARBA00012502"/>
    </source>
</evidence>